<proteinExistence type="predicted"/>
<dbReference type="Pfam" id="PF00696">
    <property type="entry name" value="AA_kinase"/>
    <property type="match status" value="1"/>
</dbReference>
<dbReference type="AlphaFoldDB" id="A0A2M8KU94"/>
<sequence length="402" mass="45723">MKETIVMSVGGSLIVPESGVNVSFLTKLNFFIRKNSTRNRRFILVAGGGTTARNYISGGRGVVHKINNDDLDWLGIHSTRLNAHLLRTIFRDIAHPRIIENYERKIFNPNESVIIAGGWKPGWSTDYCAAFLAKDYDAHLIVNLSNIYYVFTKDPKKFPDAVRIEKTTWDYYETLIGTKWTPGLSTPFDPIASQLAKKAGLSVIVTKGDDFANLQHLIDGDPFKGSVITPFEVTPAFYDRNYYFGKHKSGTSRLHESKNAMVQASRFLAAWGLEISDDALLLAKKDVKSFIVRGDITNLPFDNKEFDMVVTFNVLEHIERSKLHHTAEEVNRIARKHVLHKLYTPDNVLFAALNGRDVSRLSVYNKGFWNELFSSLPNSRILERNFHLPRVIETVYLLEKTK</sequence>
<dbReference type="Pfam" id="PF08241">
    <property type="entry name" value="Methyltransf_11"/>
    <property type="match status" value="1"/>
</dbReference>
<dbReference type="GO" id="GO:0008757">
    <property type="term" value="F:S-adenosylmethionine-dependent methyltransferase activity"/>
    <property type="evidence" value="ECO:0007669"/>
    <property type="project" value="InterPro"/>
</dbReference>
<evidence type="ECO:0000259" key="1">
    <source>
        <dbReference type="Pfam" id="PF00696"/>
    </source>
</evidence>
<dbReference type="InterPro" id="IPR013216">
    <property type="entry name" value="Methyltransf_11"/>
</dbReference>
<dbReference type="SUPFAM" id="SSF53335">
    <property type="entry name" value="S-adenosyl-L-methionine-dependent methyltransferases"/>
    <property type="match status" value="1"/>
</dbReference>
<dbReference type="Proteomes" id="UP000231569">
    <property type="component" value="Unassembled WGS sequence"/>
</dbReference>
<dbReference type="GO" id="GO:0006221">
    <property type="term" value="P:pyrimidine nucleotide biosynthetic process"/>
    <property type="evidence" value="ECO:0007669"/>
    <property type="project" value="InterPro"/>
</dbReference>
<dbReference type="InterPro" id="IPR029063">
    <property type="entry name" value="SAM-dependent_MTases_sf"/>
</dbReference>
<keyword evidence="3" id="KW-0418">Kinase</keyword>
<dbReference type="Gene3D" id="3.40.1160.10">
    <property type="entry name" value="Acetylglutamate kinase-like"/>
    <property type="match status" value="1"/>
</dbReference>
<organism evidence="3 4">
    <name type="scientific">Candidatus Roizmanbacteria bacterium CG10_big_fil_rev_8_21_14_0_10_45_7</name>
    <dbReference type="NCBI Taxonomy" id="1974854"/>
    <lineage>
        <taxon>Bacteria</taxon>
        <taxon>Candidatus Roizmaniibacteriota</taxon>
    </lineage>
</organism>
<evidence type="ECO:0000259" key="2">
    <source>
        <dbReference type="Pfam" id="PF08241"/>
    </source>
</evidence>
<keyword evidence="3" id="KW-0808">Transferase</keyword>
<dbReference type="InterPro" id="IPR011818">
    <property type="entry name" value="Uridylate_kinase_arch/spir"/>
</dbReference>
<dbReference type="SUPFAM" id="SSF53633">
    <property type="entry name" value="Carbamate kinase-like"/>
    <property type="match status" value="1"/>
</dbReference>
<name>A0A2M8KU94_9BACT</name>
<evidence type="ECO:0000313" key="4">
    <source>
        <dbReference type="Proteomes" id="UP000231569"/>
    </source>
</evidence>
<dbReference type="InterPro" id="IPR036393">
    <property type="entry name" value="AceGlu_kinase-like_sf"/>
</dbReference>
<dbReference type="Gene3D" id="3.40.50.150">
    <property type="entry name" value="Vaccinia Virus protein VP39"/>
    <property type="match status" value="1"/>
</dbReference>
<accession>A0A2M8KU94</accession>
<feature type="domain" description="Aspartate/glutamate/uridylate kinase" evidence="1">
    <location>
        <begin position="4"/>
        <end position="206"/>
    </location>
</feature>
<gene>
    <name evidence="3" type="ORF">COU89_03135</name>
</gene>
<feature type="domain" description="Methyltransferase type 11" evidence="2">
    <location>
        <begin position="265"/>
        <end position="336"/>
    </location>
</feature>
<dbReference type="GO" id="GO:0033862">
    <property type="term" value="F:UMP kinase activity"/>
    <property type="evidence" value="ECO:0007669"/>
    <property type="project" value="InterPro"/>
</dbReference>
<protein>
    <submittedName>
        <fullName evidence="3">UMP kinase</fullName>
    </submittedName>
</protein>
<evidence type="ECO:0000313" key="3">
    <source>
        <dbReference type="EMBL" id="PJE63479.1"/>
    </source>
</evidence>
<dbReference type="EMBL" id="PFEE01000064">
    <property type="protein sequence ID" value="PJE63479.1"/>
    <property type="molecule type" value="Genomic_DNA"/>
</dbReference>
<dbReference type="InterPro" id="IPR001048">
    <property type="entry name" value="Asp/Glu/Uridylate_kinase"/>
</dbReference>
<comment type="caution">
    <text evidence="3">The sequence shown here is derived from an EMBL/GenBank/DDBJ whole genome shotgun (WGS) entry which is preliminary data.</text>
</comment>
<dbReference type="NCBIfam" id="TIGR02076">
    <property type="entry name" value="pyrH_arch"/>
    <property type="match status" value="1"/>
</dbReference>
<reference evidence="4" key="1">
    <citation type="submission" date="2017-09" db="EMBL/GenBank/DDBJ databases">
        <title>Depth-based differentiation of microbial function through sediment-hosted aquifers and enrichment of novel symbionts in the deep terrestrial subsurface.</title>
        <authorList>
            <person name="Probst A.J."/>
            <person name="Ladd B."/>
            <person name="Jarett J.K."/>
            <person name="Geller-Mcgrath D.E."/>
            <person name="Sieber C.M.K."/>
            <person name="Emerson J.B."/>
            <person name="Anantharaman K."/>
            <person name="Thomas B.C."/>
            <person name="Malmstrom R."/>
            <person name="Stieglmeier M."/>
            <person name="Klingl A."/>
            <person name="Woyke T."/>
            <person name="Ryan C.M."/>
            <person name="Banfield J.F."/>
        </authorList>
    </citation>
    <scope>NUCLEOTIDE SEQUENCE [LARGE SCALE GENOMIC DNA]</scope>
</reference>